<evidence type="ECO:0000313" key="19">
    <source>
        <dbReference type="Proteomes" id="UP001159428"/>
    </source>
</evidence>
<keyword evidence="8" id="KW-0418">Kinase</keyword>
<dbReference type="AlphaFoldDB" id="A0AAU9W8W2"/>
<keyword evidence="7 14" id="KW-0547">Nucleotide-binding</keyword>
<evidence type="ECO:0000256" key="2">
    <source>
        <dbReference type="ARBA" id="ARBA00022473"/>
    </source>
</evidence>
<evidence type="ECO:0000313" key="18">
    <source>
        <dbReference type="EMBL" id="CAH3046266.1"/>
    </source>
</evidence>
<comment type="cofactor">
    <cofactor evidence="1">
        <name>Mg(2+)</name>
        <dbReference type="ChEBI" id="CHEBI:18420"/>
    </cofactor>
</comment>
<evidence type="ECO:0000256" key="15">
    <source>
        <dbReference type="RuleBase" id="RU000304"/>
    </source>
</evidence>
<dbReference type="FunFam" id="3.30.200.20:FF:000042">
    <property type="entry name" value="Aurora kinase A"/>
    <property type="match status" value="1"/>
</dbReference>
<evidence type="ECO:0000256" key="7">
    <source>
        <dbReference type="ARBA" id="ARBA00022741"/>
    </source>
</evidence>
<evidence type="ECO:0000256" key="5">
    <source>
        <dbReference type="ARBA" id="ARBA00022679"/>
    </source>
</evidence>
<comment type="caution">
    <text evidence="18">The sequence shown here is derived from an EMBL/GenBank/DDBJ whole genome shotgun (WGS) entry which is preliminary data.</text>
</comment>
<dbReference type="InterPro" id="IPR017441">
    <property type="entry name" value="Protein_kinase_ATP_BS"/>
</dbReference>
<feature type="binding site" evidence="14">
    <location>
        <position position="86"/>
    </location>
    <ligand>
        <name>ATP</name>
        <dbReference type="ChEBI" id="CHEBI:30616"/>
    </ligand>
</feature>
<organism evidence="18 19">
    <name type="scientific">Pocillopora meandrina</name>
    <dbReference type="NCBI Taxonomy" id="46732"/>
    <lineage>
        <taxon>Eukaryota</taxon>
        <taxon>Metazoa</taxon>
        <taxon>Cnidaria</taxon>
        <taxon>Anthozoa</taxon>
        <taxon>Hexacorallia</taxon>
        <taxon>Scleractinia</taxon>
        <taxon>Astrocoeniina</taxon>
        <taxon>Pocilloporidae</taxon>
        <taxon>Pocillopora</taxon>
    </lineage>
</organism>
<evidence type="ECO:0000256" key="8">
    <source>
        <dbReference type="ARBA" id="ARBA00022777"/>
    </source>
</evidence>
<keyword evidence="2" id="KW-0217">Developmental protein</keyword>
<dbReference type="PROSITE" id="PS00108">
    <property type="entry name" value="PROTEIN_KINASE_ST"/>
    <property type="match status" value="1"/>
</dbReference>
<sequence>MADNQEQKPEVGQDNKTDAPSGRTAKTEKSEPSSTRAENPLAGVTALLERYGYQLGDILGKGSYAVVRKAYSRRHKRYVAVKIICKKKAPEDFLSKFLPREIKVLKKLHHPHVLSLIEVIETNTRMYIITDLAESGDLLEFIRKNGAVAEAQAKRLFKQLVLGITYVHSQDVVHRDLKCENLLLDKEKNLVVSDFGFARDNLTSATGKKKLCHTYCGSYAYAPPEILKGELIPQIFSLGFTIHQAILMVPLGIAYDATLADVWSMGVILYTMVCGRLPFDDSNLRSLLQQVHRRVNFPSKIKIAEPVKAIIHKMLQWNLTERVTVEQLRTDPWLTEEKIENEVEIASS</sequence>
<feature type="region of interest" description="Disordered" evidence="16">
    <location>
        <begin position="1"/>
        <end position="38"/>
    </location>
</feature>
<dbReference type="GO" id="GO:0000287">
    <property type="term" value="F:magnesium ion binding"/>
    <property type="evidence" value="ECO:0007669"/>
    <property type="project" value="UniProtKB-ARBA"/>
</dbReference>
<dbReference type="PROSITE" id="PS00107">
    <property type="entry name" value="PROTEIN_KINASE_ATP"/>
    <property type="match status" value="1"/>
</dbReference>
<keyword evidence="4" id="KW-0597">Phosphoprotein</keyword>
<keyword evidence="12" id="KW-0832">Ubl conjugation</keyword>
<dbReference type="Pfam" id="PF00069">
    <property type="entry name" value="Pkinase"/>
    <property type="match status" value="1"/>
</dbReference>
<keyword evidence="11" id="KW-0460">Magnesium</keyword>
<dbReference type="PANTHER" id="PTHR24346:SF102">
    <property type="entry name" value="TESTIS-SPECIFIC SERINE_THREONINE-PROTEIN KINASE 1"/>
    <property type="match status" value="1"/>
</dbReference>
<evidence type="ECO:0000256" key="12">
    <source>
        <dbReference type="ARBA" id="ARBA00022843"/>
    </source>
</evidence>
<dbReference type="InterPro" id="IPR008271">
    <property type="entry name" value="Ser/Thr_kinase_AS"/>
</dbReference>
<gene>
    <name evidence="18" type="ORF">PMEA_00033169</name>
</gene>
<evidence type="ECO:0000256" key="11">
    <source>
        <dbReference type="ARBA" id="ARBA00022842"/>
    </source>
</evidence>
<evidence type="ECO:0000256" key="14">
    <source>
        <dbReference type="PROSITE-ProRule" id="PRU10141"/>
    </source>
</evidence>
<keyword evidence="13" id="KW-0744">Spermatogenesis</keyword>
<name>A0AAU9W8W2_9CNID</name>
<evidence type="ECO:0000256" key="4">
    <source>
        <dbReference type="ARBA" id="ARBA00022553"/>
    </source>
</evidence>
<keyword evidence="5" id="KW-0808">Transferase</keyword>
<proteinExistence type="inferred from homology"/>
<dbReference type="GO" id="GO:0007283">
    <property type="term" value="P:spermatogenesis"/>
    <property type="evidence" value="ECO:0007669"/>
    <property type="project" value="UniProtKB-KW"/>
</dbReference>
<keyword evidence="19" id="KW-1185">Reference proteome</keyword>
<comment type="similarity">
    <text evidence="15">Belongs to the protein kinase superfamily.</text>
</comment>
<dbReference type="Gene3D" id="1.10.510.10">
    <property type="entry name" value="Transferase(Phosphotransferase) domain 1"/>
    <property type="match status" value="1"/>
</dbReference>
<dbReference type="InterPro" id="IPR000719">
    <property type="entry name" value="Prot_kinase_dom"/>
</dbReference>
<evidence type="ECO:0000259" key="17">
    <source>
        <dbReference type="PROSITE" id="PS50011"/>
    </source>
</evidence>
<protein>
    <recommendedName>
        <fullName evidence="17">Protein kinase domain-containing protein</fullName>
    </recommendedName>
</protein>
<feature type="domain" description="Protein kinase" evidence="17">
    <location>
        <begin position="53"/>
        <end position="334"/>
    </location>
</feature>
<evidence type="ECO:0000256" key="3">
    <source>
        <dbReference type="ARBA" id="ARBA00022527"/>
    </source>
</evidence>
<evidence type="ECO:0000256" key="6">
    <source>
        <dbReference type="ARBA" id="ARBA00022723"/>
    </source>
</evidence>
<evidence type="ECO:0000256" key="13">
    <source>
        <dbReference type="ARBA" id="ARBA00022871"/>
    </source>
</evidence>
<dbReference type="GO" id="GO:0005524">
    <property type="term" value="F:ATP binding"/>
    <property type="evidence" value="ECO:0007669"/>
    <property type="project" value="UniProtKB-UniRule"/>
</dbReference>
<feature type="compositionally biased region" description="Basic and acidic residues" evidence="16">
    <location>
        <begin position="1"/>
        <end position="17"/>
    </location>
</feature>
<evidence type="ECO:0000256" key="10">
    <source>
        <dbReference type="ARBA" id="ARBA00022840"/>
    </source>
</evidence>
<dbReference type="PANTHER" id="PTHR24346">
    <property type="entry name" value="MAP/MICROTUBULE AFFINITY-REGULATING KINASE"/>
    <property type="match status" value="1"/>
</dbReference>
<dbReference type="PROSITE" id="PS50011">
    <property type="entry name" value="PROTEIN_KINASE_DOM"/>
    <property type="match status" value="1"/>
</dbReference>
<dbReference type="GO" id="GO:0005737">
    <property type="term" value="C:cytoplasm"/>
    <property type="evidence" value="ECO:0007669"/>
    <property type="project" value="TreeGrafter"/>
</dbReference>
<reference evidence="18 19" key="1">
    <citation type="submission" date="2022-05" db="EMBL/GenBank/DDBJ databases">
        <authorList>
            <consortium name="Genoscope - CEA"/>
            <person name="William W."/>
        </authorList>
    </citation>
    <scope>NUCLEOTIDE SEQUENCE [LARGE SCALE GENOMIC DNA]</scope>
</reference>
<evidence type="ECO:0000256" key="16">
    <source>
        <dbReference type="SAM" id="MobiDB-lite"/>
    </source>
</evidence>
<keyword evidence="3 15" id="KW-0723">Serine/threonine-protein kinase</keyword>
<dbReference type="Proteomes" id="UP001159428">
    <property type="component" value="Unassembled WGS sequence"/>
</dbReference>
<dbReference type="GO" id="GO:0000226">
    <property type="term" value="P:microtubule cytoskeleton organization"/>
    <property type="evidence" value="ECO:0007669"/>
    <property type="project" value="TreeGrafter"/>
</dbReference>
<evidence type="ECO:0000256" key="9">
    <source>
        <dbReference type="ARBA" id="ARBA00022782"/>
    </source>
</evidence>
<keyword evidence="6" id="KW-0479">Metal-binding</keyword>
<dbReference type="FunFam" id="1.10.510.10:FF:000571">
    <property type="entry name" value="Maternal embryonic leucine zipper kinase"/>
    <property type="match status" value="1"/>
</dbReference>
<keyword evidence="9" id="KW-0221">Differentiation</keyword>
<dbReference type="SUPFAM" id="SSF56112">
    <property type="entry name" value="Protein kinase-like (PK-like)"/>
    <property type="match status" value="1"/>
</dbReference>
<dbReference type="GO" id="GO:0035556">
    <property type="term" value="P:intracellular signal transduction"/>
    <property type="evidence" value="ECO:0007669"/>
    <property type="project" value="TreeGrafter"/>
</dbReference>
<dbReference type="EMBL" id="CALNXJ010000008">
    <property type="protein sequence ID" value="CAH3046266.1"/>
    <property type="molecule type" value="Genomic_DNA"/>
</dbReference>
<dbReference type="GO" id="GO:0030154">
    <property type="term" value="P:cell differentiation"/>
    <property type="evidence" value="ECO:0007669"/>
    <property type="project" value="UniProtKB-KW"/>
</dbReference>
<dbReference type="InterPro" id="IPR011009">
    <property type="entry name" value="Kinase-like_dom_sf"/>
</dbReference>
<accession>A0AAU9W8W2</accession>
<keyword evidence="10 14" id="KW-0067">ATP-binding</keyword>
<dbReference type="GO" id="GO:0050321">
    <property type="term" value="F:tau-protein kinase activity"/>
    <property type="evidence" value="ECO:0007669"/>
    <property type="project" value="TreeGrafter"/>
</dbReference>
<evidence type="ECO:0000256" key="1">
    <source>
        <dbReference type="ARBA" id="ARBA00001946"/>
    </source>
</evidence>
<dbReference type="SMART" id="SM00220">
    <property type="entry name" value="S_TKc"/>
    <property type="match status" value="1"/>
</dbReference>